<evidence type="ECO:0000256" key="1">
    <source>
        <dbReference type="SAM" id="Phobius"/>
    </source>
</evidence>
<keyword evidence="3" id="KW-1185">Reference proteome</keyword>
<reference evidence="2 3" key="1">
    <citation type="journal article" date="2016" name="Front. Microbiol.">
        <title>Fuerstia marisgermanicae gen. nov., sp. nov., an Unusual Member of the Phylum Planctomycetes from the German Wadden Sea.</title>
        <authorList>
            <person name="Kohn T."/>
            <person name="Heuer A."/>
            <person name="Jogler M."/>
            <person name="Vollmers J."/>
            <person name="Boedeker C."/>
            <person name="Bunk B."/>
            <person name="Rast P."/>
            <person name="Borchert D."/>
            <person name="Glockner I."/>
            <person name="Freese H.M."/>
            <person name="Klenk H.P."/>
            <person name="Overmann J."/>
            <person name="Kaster A.K."/>
            <person name="Rohde M."/>
            <person name="Wiegand S."/>
            <person name="Jogler C."/>
        </authorList>
    </citation>
    <scope>NUCLEOTIDE SEQUENCE [LARGE SCALE GENOMIC DNA]</scope>
    <source>
        <strain evidence="2 3">NH11</strain>
    </source>
</reference>
<feature type="transmembrane region" description="Helical" evidence="1">
    <location>
        <begin position="184"/>
        <end position="209"/>
    </location>
</feature>
<keyword evidence="1" id="KW-0812">Transmembrane</keyword>
<evidence type="ECO:0000313" key="3">
    <source>
        <dbReference type="Proteomes" id="UP000187735"/>
    </source>
</evidence>
<evidence type="ECO:0000313" key="2">
    <source>
        <dbReference type="EMBL" id="APZ91826.1"/>
    </source>
</evidence>
<dbReference type="STRING" id="1891926.Fuma_01422"/>
<dbReference type="AlphaFoldDB" id="A0A1P8WCP3"/>
<accession>A0A1P8WCP3</accession>
<dbReference type="Proteomes" id="UP000187735">
    <property type="component" value="Chromosome"/>
</dbReference>
<protein>
    <submittedName>
        <fullName evidence="2">Uncharacterized protein</fullName>
    </submittedName>
</protein>
<name>A0A1P8WCP3_9PLAN</name>
<proteinExistence type="predicted"/>
<gene>
    <name evidence="2" type="ORF">Fuma_01422</name>
</gene>
<sequence>MTRPPGPASLTEIDFDPDATCYKCGERVLSISADETKVCPWCESSVNRPKILRYQEVEIIRQLKNQSEVNKQIGAPTAPILSNKCTEKDLRDHLSKIGYFGRSANFLKLELKAIERPGWVQVFEFHVHAKKKDGDWEELFGICRTDERSNTFDVQLLTGEADQRETLGHITKDMITHDRGPRHWSFWPLMSLFGLTLLIAIVGAIATALSTANY</sequence>
<organism evidence="2 3">
    <name type="scientific">Fuerstiella marisgermanici</name>
    <dbReference type="NCBI Taxonomy" id="1891926"/>
    <lineage>
        <taxon>Bacteria</taxon>
        <taxon>Pseudomonadati</taxon>
        <taxon>Planctomycetota</taxon>
        <taxon>Planctomycetia</taxon>
        <taxon>Planctomycetales</taxon>
        <taxon>Planctomycetaceae</taxon>
        <taxon>Fuerstiella</taxon>
    </lineage>
</organism>
<keyword evidence="1" id="KW-0472">Membrane</keyword>
<dbReference type="EMBL" id="CP017641">
    <property type="protein sequence ID" value="APZ91826.1"/>
    <property type="molecule type" value="Genomic_DNA"/>
</dbReference>
<keyword evidence="1" id="KW-1133">Transmembrane helix</keyword>
<dbReference type="KEGG" id="fmr:Fuma_01422"/>